<dbReference type="Gene3D" id="3.30.930.10">
    <property type="entry name" value="Bira Bifunctional Protein, Domain 2"/>
    <property type="match status" value="1"/>
</dbReference>
<reference evidence="9" key="1">
    <citation type="journal article" date="2020" name="mSystems">
        <title>Genome- and Community-Level Interaction Insights into Carbon Utilization and Element Cycling Functions of Hydrothermarchaeota in Hydrothermal Sediment.</title>
        <authorList>
            <person name="Zhou Z."/>
            <person name="Liu Y."/>
            <person name="Xu W."/>
            <person name="Pan J."/>
            <person name="Luo Z.H."/>
            <person name="Li M."/>
        </authorList>
    </citation>
    <scope>NUCLEOTIDE SEQUENCE [LARGE SCALE GENOMIC DNA]</scope>
    <source>
        <strain evidence="9">SpSt-86</strain>
    </source>
</reference>
<dbReference type="InterPro" id="IPR006195">
    <property type="entry name" value="aa-tRNA-synth_II"/>
</dbReference>
<dbReference type="GO" id="GO:0003676">
    <property type="term" value="F:nucleic acid binding"/>
    <property type="evidence" value="ECO:0007669"/>
    <property type="project" value="InterPro"/>
</dbReference>
<comment type="caution">
    <text evidence="7">Lacks conserved residue(s) required for the propagation of feature annotation.</text>
</comment>
<dbReference type="Pfam" id="PF00152">
    <property type="entry name" value="tRNA-synt_2"/>
    <property type="match status" value="1"/>
</dbReference>
<comment type="catalytic activity">
    <reaction evidence="7">
        <text>tRNA(Asp) + L-aspartate + ATP = L-aspartyl-tRNA(Asp) + AMP + diphosphate</text>
        <dbReference type="Rhea" id="RHEA:19649"/>
        <dbReference type="Rhea" id="RHEA-COMP:9660"/>
        <dbReference type="Rhea" id="RHEA-COMP:9678"/>
        <dbReference type="ChEBI" id="CHEBI:29991"/>
        <dbReference type="ChEBI" id="CHEBI:30616"/>
        <dbReference type="ChEBI" id="CHEBI:33019"/>
        <dbReference type="ChEBI" id="CHEBI:78442"/>
        <dbReference type="ChEBI" id="CHEBI:78516"/>
        <dbReference type="ChEBI" id="CHEBI:456215"/>
        <dbReference type="EC" id="6.1.1.12"/>
    </reaction>
</comment>
<feature type="domain" description="Aminoacyl-transfer RNA synthetases class-II family profile" evidence="8">
    <location>
        <begin position="139"/>
        <end position="549"/>
    </location>
</feature>
<accession>A0A832MQA3</accession>
<evidence type="ECO:0000256" key="4">
    <source>
        <dbReference type="ARBA" id="ARBA00022840"/>
    </source>
</evidence>
<dbReference type="SUPFAM" id="SSF55261">
    <property type="entry name" value="GAD domain-like"/>
    <property type="match status" value="1"/>
</dbReference>
<dbReference type="SUPFAM" id="SSF55681">
    <property type="entry name" value="Class II aaRS and biotin synthetases"/>
    <property type="match status" value="1"/>
</dbReference>
<dbReference type="GO" id="GO:0005524">
    <property type="term" value="F:ATP binding"/>
    <property type="evidence" value="ECO:0007669"/>
    <property type="project" value="UniProtKB-UniRule"/>
</dbReference>
<feature type="binding site" evidence="7">
    <location>
        <position position="215"/>
    </location>
    <ligand>
        <name>L-aspartate</name>
        <dbReference type="ChEBI" id="CHEBI:29991"/>
    </ligand>
</feature>
<evidence type="ECO:0000256" key="2">
    <source>
        <dbReference type="ARBA" id="ARBA00022598"/>
    </source>
</evidence>
<dbReference type="PANTHER" id="PTHR22594:SF5">
    <property type="entry name" value="ASPARTATE--TRNA LIGASE, MITOCHONDRIAL"/>
    <property type="match status" value="1"/>
</dbReference>
<evidence type="ECO:0000256" key="5">
    <source>
        <dbReference type="ARBA" id="ARBA00022917"/>
    </source>
</evidence>
<dbReference type="InterPro" id="IPR004524">
    <property type="entry name" value="Asp-tRNA-ligase_1"/>
</dbReference>
<dbReference type="SUPFAM" id="SSF50249">
    <property type="entry name" value="Nucleic acid-binding proteins"/>
    <property type="match status" value="1"/>
</dbReference>
<dbReference type="InterPro" id="IPR002312">
    <property type="entry name" value="Asp/Asn-tRNA-synth_IIb"/>
</dbReference>
<organism evidence="9">
    <name type="scientific">Pseudothermotoga hypogea</name>
    <dbReference type="NCBI Taxonomy" id="57487"/>
    <lineage>
        <taxon>Bacteria</taxon>
        <taxon>Thermotogati</taxon>
        <taxon>Thermotogota</taxon>
        <taxon>Thermotogae</taxon>
        <taxon>Thermotogales</taxon>
        <taxon>Thermotogaceae</taxon>
        <taxon>Pseudothermotoga</taxon>
    </lineage>
</organism>
<feature type="binding site" evidence="7">
    <location>
        <position position="483"/>
    </location>
    <ligand>
        <name>L-aspartate</name>
        <dbReference type="ChEBI" id="CHEBI:29991"/>
    </ligand>
</feature>
<evidence type="ECO:0000313" key="9">
    <source>
        <dbReference type="EMBL" id="HGZ79932.1"/>
    </source>
</evidence>
<feature type="binding site" evidence="7">
    <location>
        <begin position="528"/>
        <end position="531"/>
    </location>
    <ligand>
        <name>ATP</name>
        <dbReference type="ChEBI" id="CHEBI:30616"/>
    </ligand>
</feature>
<dbReference type="Gene3D" id="2.40.50.140">
    <property type="entry name" value="Nucleic acid-binding proteins"/>
    <property type="match status" value="1"/>
</dbReference>
<feature type="binding site" evidence="7">
    <location>
        <position position="224"/>
    </location>
    <ligand>
        <name>ATP</name>
        <dbReference type="ChEBI" id="CHEBI:30616"/>
    </ligand>
</feature>
<dbReference type="Gene3D" id="3.30.1360.30">
    <property type="entry name" value="GAD-like domain"/>
    <property type="match status" value="1"/>
</dbReference>
<comment type="similarity">
    <text evidence="1 7">Belongs to the class-II aminoacyl-tRNA synthetase family. Type 1 subfamily.</text>
</comment>
<dbReference type="NCBIfam" id="NF001750">
    <property type="entry name" value="PRK00476.1"/>
    <property type="match status" value="1"/>
</dbReference>
<evidence type="ECO:0000256" key="1">
    <source>
        <dbReference type="ARBA" id="ARBA00006303"/>
    </source>
</evidence>
<dbReference type="Pfam" id="PF01336">
    <property type="entry name" value="tRNA_anti-codon"/>
    <property type="match status" value="1"/>
</dbReference>
<comment type="subcellular location">
    <subcellularLocation>
        <location evidence="7">Cytoplasm</location>
    </subcellularLocation>
</comment>
<keyword evidence="2 7" id="KW-0436">Ligase</keyword>
<dbReference type="InterPro" id="IPR047090">
    <property type="entry name" value="AspRS_core"/>
</dbReference>
<dbReference type="InterPro" id="IPR004115">
    <property type="entry name" value="GAD-like_sf"/>
</dbReference>
<keyword evidence="7" id="KW-0963">Cytoplasm</keyword>
<protein>
    <recommendedName>
        <fullName evidence="7">Aspartate--tRNA ligase</fullName>
        <ecNumber evidence="7">6.1.1.12</ecNumber>
    </recommendedName>
    <alternativeName>
        <fullName evidence="7">Aspartyl-tRNA synthetase</fullName>
        <shortName evidence="7">AspRS</shortName>
    </alternativeName>
</protein>
<dbReference type="HAMAP" id="MF_00044">
    <property type="entry name" value="Asp_tRNA_synth_type1"/>
    <property type="match status" value="1"/>
</dbReference>
<dbReference type="GO" id="GO:0006422">
    <property type="term" value="P:aspartyl-tRNA aminoacylation"/>
    <property type="evidence" value="ECO:0007669"/>
    <property type="project" value="UniProtKB-UniRule"/>
</dbReference>
<sequence length="583" mass="66859">MLRTHTCGELRLSDVNKKVVLAGWIDRIRDLGGVKFVMLRDRYGQTQIVLSKDFDLDLKREAVVRVEGVVRERPKDTVNRELPTGEIEVLAERVEVLSSPQRELPFYPGEPNLPSEDVRLKYRYIDLRRKEMTDRIITRHRVAQAVRQYLSSLGFIEVETPFLTKSTPEGARDFLVPSRLKPGTFYALPQSPQLFKQLLMVGGLDRYFQIVRCFRDEDLRADRQPEFTQIDIEMSFVTREDVLETVEGMVRYVFKQVLDIDLAEKFDRLSYQYCLDTYGSDKPDRRIGMEFVNLTEHFKNSDYNVVKNIVENGGVVKGFVVKNFASKMSRKVAEEYETIVKKNGLGGILWFALENEMKGSALKHLKNIYEEISRATRMNQGDVCLMVAGKPTEVNAALGELRKTIGDTHFAHLKVGFDVFWVLDFPMFEYSEEEGRYVAQHHPFTMPNLEDLDRYKDEDLSKIRAQSYDLVINGYEVGSGSIRIHNRDLQREVFRLMQLSEEEIRIKFGFLLEAFQYGAPPHGGIALGLDRLVAIICNVSSIREVIAFPKTASGVCPLTGAPDVVSEQQLRELKIRITGGNEV</sequence>
<dbReference type="InterPro" id="IPR045864">
    <property type="entry name" value="aa-tRNA-synth_II/BPL/LPL"/>
</dbReference>
<evidence type="ECO:0000256" key="6">
    <source>
        <dbReference type="ARBA" id="ARBA00023146"/>
    </source>
</evidence>
<name>A0A832MQA3_9THEM</name>
<keyword evidence="5 7" id="KW-0648">Protein biosynthesis</keyword>
<keyword evidence="6 7" id="KW-0030">Aminoacyl-tRNA synthetase</keyword>
<evidence type="ECO:0000256" key="3">
    <source>
        <dbReference type="ARBA" id="ARBA00022741"/>
    </source>
</evidence>
<comment type="function">
    <text evidence="7">Catalyzes the attachment of L-aspartate to tRNA(Asp) in a two-step reaction: L-aspartate is first activated by ATP to form Asp-AMP and then transferred to the acceptor end of tRNA(Asp).</text>
</comment>
<comment type="caution">
    <text evidence="9">The sequence shown here is derived from an EMBL/GenBank/DDBJ whole genome shotgun (WGS) entry which is preliminary data.</text>
</comment>
<dbReference type="PROSITE" id="PS50862">
    <property type="entry name" value="AA_TRNA_LIGASE_II"/>
    <property type="match status" value="1"/>
</dbReference>
<feature type="region of interest" description="Aspartate" evidence="7">
    <location>
        <begin position="193"/>
        <end position="196"/>
    </location>
</feature>
<dbReference type="InterPro" id="IPR029351">
    <property type="entry name" value="GAD_dom"/>
</dbReference>
<keyword evidence="3 7" id="KW-0547">Nucleotide-binding</keyword>
<dbReference type="PRINTS" id="PR01042">
    <property type="entry name" value="TRNASYNTHASP"/>
</dbReference>
<feature type="binding site" evidence="7">
    <location>
        <position position="169"/>
    </location>
    <ligand>
        <name>L-aspartate</name>
        <dbReference type="ChEBI" id="CHEBI:29991"/>
    </ligand>
</feature>
<dbReference type="InterPro" id="IPR004364">
    <property type="entry name" value="Aa-tRNA-synt_II"/>
</dbReference>
<dbReference type="CDD" id="cd00777">
    <property type="entry name" value="AspRS_core"/>
    <property type="match status" value="1"/>
</dbReference>
<feature type="binding site" evidence="7">
    <location>
        <begin position="215"/>
        <end position="217"/>
    </location>
    <ligand>
        <name>ATP</name>
        <dbReference type="ChEBI" id="CHEBI:30616"/>
    </ligand>
</feature>
<evidence type="ECO:0000256" key="7">
    <source>
        <dbReference type="HAMAP-Rule" id="MF_00044"/>
    </source>
</evidence>
<dbReference type="InterPro" id="IPR012340">
    <property type="entry name" value="NA-bd_OB-fold"/>
</dbReference>
<dbReference type="EC" id="6.1.1.12" evidence="7"/>
<comment type="subunit">
    <text evidence="7">Homodimer.</text>
</comment>
<dbReference type="GO" id="GO:0005737">
    <property type="term" value="C:cytoplasm"/>
    <property type="evidence" value="ECO:0007669"/>
    <property type="project" value="UniProtKB-SubCell"/>
</dbReference>
<dbReference type="NCBIfam" id="TIGR00459">
    <property type="entry name" value="aspS_bact"/>
    <property type="match status" value="1"/>
</dbReference>
<dbReference type="PANTHER" id="PTHR22594">
    <property type="entry name" value="ASPARTYL/LYSYL-TRNA SYNTHETASE"/>
    <property type="match status" value="1"/>
</dbReference>
<evidence type="ECO:0000259" key="8">
    <source>
        <dbReference type="PROSITE" id="PS50862"/>
    </source>
</evidence>
<dbReference type="GO" id="GO:0004815">
    <property type="term" value="F:aspartate-tRNA ligase activity"/>
    <property type="evidence" value="ECO:0007669"/>
    <property type="project" value="UniProtKB-UniRule"/>
</dbReference>
<feature type="binding site" evidence="7">
    <location>
        <position position="441"/>
    </location>
    <ligand>
        <name>L-aspartate</name>
        <dbReference type="ChEBI" id="CHEBI:29991"/>
    </ligand>
</feature>
<keyword evidence="4 7" id="KW-0067">ATP-binding</keyword>
<dbReference type="InterPro" id="IPR004365">
    <property type="entry name" value="NA-bd_OB_tRNA"/>
</dbReference>
<dbReference type="AlphaFoldDB" id="A0A832MQA3"/>
<dbReference type="EMBL" id="DTKQ01000052">
    <property type="protein sequence ID" value="HGZ79932.1"/>
    <property type="molecule type" value="Genomic_DNA"/>
</dbReference>
<proteinExistence type="inferred from homology"/>
<dbReference type="Pfam" id="PF02938">
    <property type="entry name" value="GAD"/>
    <property type="match status" value="1"/>
</dbReference>
<feature type="binding site" evidence="7">
    <location>
        <position position="476"/>
    </location>
    <ligand>
        <name>ATP</name>
        <dbReference type="ChEBI" id="CHEBI:30616"/>
    </ligand>
</feature>
<dbReference type="InterPro" id="IPR047089">
    <property type="entry name" value="Asp-tRNA-ligase_1_N"/>
</dbReference>
<gene>
    <name evidence="7 9" type="primary">aspS</name>
    <name evidence="9" type="ORF">ENW55_08105</name>
</gene>
<dbReference type="CDD" id="cd04317">
    <property type="entry name" value="EcAspRS_like_N"/>
    <property type="match status" value="1"/>
</dbReference>